<protein>
    <submittedName>
        <fullName evidence="4">S9 family peptidase</fullName>
    </submittedName>
</protein>
<dbReference type="Gene3D" id="2.140.10.30">
    <property type="entry name" value="Dipeptidylpeptidase IV, N-terminal domain"/>
    <property type="match status" value="2"/>
</dbReference>
<dbReference type="InterPro" id="IPR001375">
    <property type="entry name" value="Peptidase_S9_cat"/>
</dbReference>
<dbReference type="Gene3D" id="3.40.50.1820">
    <property type="entry name" value="alpha/beta hydrolase"/>
    <property type="match status" value="1"/>
</dbReference>
<accession>A0A3D8YGE5</accession>
<dbReference type="EMBL" id="QNUL01000002">
    <property type="protein sequence ID" value="REA63768.1"/>
    <property type="molecule type" value="Genomic_DNA"/>
</dbReference>
<dbReference type="OrthoDB" id="9812921at2"/>
<dbReference type="InterPro" id="IPR050278">
    <property type="entry name" value="Serine_Prot_S9B/DPPIV"/>
</dbReference>
<sequence>MKYFLKSILLLFLLHSASVQAQKLSKLTVEKIMRDPKMWIGTSPSNVSWSADSKQIYFDWNPDKNLSDSLYSYNLSEKKTGKVSATDRKQIPSSEGIYNRARTLRIYAKNGDIFVTDCKDFSTKQLTKTVERESNPSFSGDEKKIVFEKNNNLFSVDLESGTLAQHTDFKTGSKKSDPKLSDEEKFLKTDQLAMFQVLKERKEKKDAGKKIDEAEKADSPKEIYIGEKRASNVKLSPDGRFVTYRLSQPDKAAKSTIVPNYVTESGFTEDLPARTKVGAPATSHEFWVYDVKKDTARKVSMKLIPGINDKPDYLKDYPKQDSAWKKKEREVMVAAPIWSEDGASAIVVVTAQDNKDRWIMALNADSLTLRLLDRQRDEAWIGGPGIGGFSGGQLGWLDNNTFYFQSEATGYSHLYTVDIKTGKKTQLTNGNFEIQDVQLSNDKKTFYLITNEVHPGEKHFYSMSVKGGARTRITQLTGAYEVKVSPDETKLAVRYSNSTNPWELFVMENKPAAKAEQITKSTSEEFFSYKWREAKVVTIKATDGKDIYARVYEPKKSNGKAVIFVHGAGYLQNAHKWWSQYFREYMFHNLLTDLGYTVLDMDYRASAGYGRDWRTGIYRFMGGKDLTDNTDGAKWLVKKYGINPQKIGIYGGSYGGFITLMGLFTTPDVFKAGAALRPVTDWAAYNHGYTANILNEPQTDSLAYRKSSPIYHAEGLKNHLLICHGMVDVNVHYQDVVRLSQRLIELGKNNWELASYPMEDHGFVEPSSWTDEYKRILKLFEEKM</sequence>
<keyword evidence="5" id="KW-1185">Reference proteome</keyword>
<dbReference type="RefSeq" id="WP_115829519.1">
    <property type="nucleotide sequence ID" value="NZ_QNUL01000002.1"/>
</dbReference>
<proteinExistence type="predicted"/>
<dbReference type="SUPFAM" id="SSF53474">
    <property type="entry name" value="alpha/beta-Hydrolases"/>
    <property type="match status" value="1"/>
</dbReference>
<dbReference type="Pfam" id="PF00930">
    <property type="entry name" value="DPPIV_N"/>
    <property type="match status" value="1"/>
</dbReference>
<dbReference type="AlphaFoldDB" id="A0A3D8YGE5"/>
<dbReference type="PANTHER" id="PTHR11731:SF193">
    <property type="entry name" value="DIPEPTIDYL PEPTIDASE 9"/>
    <property type="match status" value="1"/>
</dbReference>
<evidence type="ECO:0000256" key="1">
    <source>
        <dbReference type="SAM" id="SignalP"/>
    </source>
</evidence>
<evidence type="ECO:0000313" key="4">
    <source>
        <dbReference type="EMBL" id="REA63768.1"/>
    </source>
</evidence>
<dbReference type="PANTHER" id="PTHR11731">
    <property type="entry name" value="PROTEASE FAMILY S9B,C DIPEPTIDYL-PEPTIDASE IV-RELATED"/>
    <property type="match status" value="1"/>
</dbReference>
<dbReference type="InterPro" id="IPR011659">
    <property type="entry name" value="WD40"/>
</dbReference>
<dbReference type="Pfam" id="PF00326">
    <property type="entry name" value="Peptidase_S9"/>
    <property type="match status" value="1"/>
</dbReference>
<gene>
    <name evidence="4" type="ORF">DSL64_04895</name>
</gene>
<comment type="caution">
    <text evidence="4">The sequence shown here is derived from an EMBL/GenBank/DDBJ whole genome shotgun (WGS) entry which is preliminary data.</text>
</comment>
<keyword evidence="1" id="KW-0732">Signal</keyword>
<dbReference type="Pfam" id="PF07676">
    <property type="entry name" value="PD40"/>
    <property type="match status" value="1"/>
</dbReference>
<dbReference type="InterPro" id="IPR002469">
    <property type="entry name" value="Peptidase_S9B_N"/>
</dbReference>
<feature type="chain" id="PRO_5017607449" evidence="1">
    <location>
        <begin position="22"/>
        <end position="784"/>
    </location>
</feature>
<dbReference type="InterPro" id="IPR029058">
    <property type="entry name" value="AB_hydrolase_fold"/>
</dbReference>
<evidence type="ECO:0000259" key="2">
    <source>
        <dbReference type="Pfam" id="PF00326"/>
    </source>
</evidence>
<feature type="domain" description="Peptidase S9 prolyl oligopeptidase catalytic" evidence="2">
    <location>
        <begin position="589"/>
        <end position="783"/>
    </location>
</feature>
<name>A0A3D8YGE5_9BACT</name>
<dbReference type="SUPFAM" id="SSF82171">
    <property type="entry name" value="DPP6 N-terminal domain-like"/>
    <property type="match status" value="1"/>
</dbReference>
<dbReference type="GO" id="GO:0008239">
    <property type="term" value="F:dipeptidyl-peptidase activity"/>
    <property type="evidence" value="ECO:0007669"/>
    <property type="project" value="TreeGrafter"/>
</dbReference>
<dbReference type="GO" id="GO:0008236">
    <property type="term" value="F:serine-type peptidase activity"/>
    <property type="evidence" value="ECO:0007669"/>
    <property type="project" value="InterPro"/>
</dbReference>
<dbReference type="Proteomes" id="UP000256373">
    <property type="component" value="Unassembled WGS sequence"/>
</dbReference>
<reference evidence="4 5" key="1">
    <citation type="submission" date="2018-07" db="EMBL/GenBank/DDBJ databases">
        <title>Dyadobacter roseus sp. nov., isolated from rose rhizosphere soil.</title>
        <authorList>
            <person name="Chen L."/>
        </authorList>
    </citation>
    <scope>NUCLEOTIDE SEQUENCE [LARGE SCALE GENOMIC DNA]</scope>
    <source>
        <strain evidence="4 5">RS19</strain>
    </source>
</reference>
<organism evidence="4 5">
    <name type="scientific">Dyadobacter luteus</name>
    <dbReference type="NCBI Taxonomy" id="2259619"/>
    <lineage>
        <taxon>Bacteria</taxon>
        <taxon>Pseudomonadati</taxon>
        <taxon>Bacteroidota</taxon>
        <taxon>Cytophagia</taxon>
        <taxon>Cytophagales</taxon>
        <taxon>Spirosomataceae</taxon>
        <taxon>Dyadobacter</taxon>
    </lineage>
</organism>
<feature type="domain" description="Dipeptidylpeptidase IV N-terminal" evidence="3">
    <location>
        <begin position="229"/>
        <end position="502"/>
    </location>
</feature>
<evidence type="ECO:0000313" key="5">
    <source>
        <dbReference type="Proteomes" id="UP000256373"/>
    </source>
</evidence>
<evidence type="ECO:0000259" key="3">
    <source>
        <dbReference type="Pfam" id="PF00930"/>
    </source>
</evidence>
<feature type="signal peptide" evidence="1">
    <location>
        <begin position="1"/>
        <end position="21"/>
    </location>
</feature>
<dbReference type="GO" id="GO:0006508">
    <property type="term" value="P:proteolysis"/>
    <property type="evidence" value="ECO:0007669"/>
    <property type="project" value="InterPro"/>
</dbReference>